<evidence type="ECO:0000313" key="4">
    <source>
        <dbReference type="Proteomes" id="UP000664332"/>
    </source>
</evidence>
<organism evidence="3 4">
    <name type="scientific">Corynebacterium mendelii</name>
    <dbReference type="NCBI Taxonomy" id="2765362"/>
    <lineage>
        <taxon>Bacteria</taxon>
        <taxon>Bacillati</taxon>
        <taxon>Actinomycetota</taxon>
        <taxon>Actinomycetes</taxon>
        <taxon>Mycobacteriales</taxon>
        <taxon>Corynebacteriaceae</taxon>
        <taxon>Corynebacterium</taxon>
    </lineage>
</organism>
<proteinExistence type="inferred from homology"/>
<dbReference type="EMBL" id="JAFLEQ010000008">
    <property type="protein sequence ID" value="MBN9644084.1"/>
    <property type="molecule type" value="Genomic_DNA"/>
</dbReference>
<evidence type="ECO:0000256" key="1">
    <source>
        <dbReference type="ARBA" id="ARBA00008814"/>
    </source>
</evidence>
<dbReference type="PANTHER" id="PTHR30535:SF4">
    <property type="entry name" value="HEMIN-BINDING PERIPLASMIC PROTEIN HMUT"/>
    <property type="match status" value="1"/>
</dbReference>
<feature type="domain" description="Fe/B12 periplasmic-binding" evidence="2">
    <location>
        <begin position="144"/>
        <end position="405"/>
    </location>
</feature>
<reference evidence="3" key="1">
    <citation type="submission" date="2021-03" db="EMBL/GenBank/DDBJ databases">
        <authorList>
            <person name="Sun Q."/>
        </authorList>
    </citation>
    <scope>NUCLEOTIDE SEQUENCE</scope>
    <source>
        <strain evidence="3">CCM 8862</strain>
    </source>
</reference>
<dbReference type="RefSeq" id="WP_207118990.1">
    <property type="nucleotide sequence ID" value="NZ_JAFLEQ010000008.1"/>
</dbReference>
<name>A0A939E0A2_9CORY</name>
<evidence type="ECO:0000259" key="2">
    <source>
        <dbReference type="PROSITE" id="PS50983"/>
    </source>
</evidence>
<evidence type="ECO:0000313" key="3">
    <source>
        <dbReference type="EMBL" id="MBN9644084.1"/>
    </source>
</evidence>
<dbReference type="SUPFAM" id="SSF53807">
    <property type="entry name" value="Helical backbone' metal receptor"/>
    <property type="match status" value="1"/>
</dbReference>
<dbReference type="PROSITE" id="PS50983">
    <property type="entry name" value="FE_B12_PBP"/>
    <property type="match status" value="1"/>
</dbReference>
<accession>A0A939E0A2</accession>
<dbReference type="Gene3D" id="3.40.50.1980">
    <property type="entry name" value="Nitrogenase molybdenum iron protein domain"/>
    <property type="match status" value="2"/>
</dbReference>
<gene>
    <name evidence="3" type="ORF">JZY06_05550</name>
</gene>
<dbReference type="Proteomes" id="UP000664332">
    <property type="component" value="Unassembled WGS sequence"/>
</dbReference>
<protein>
    <submittedName>
        <fullName evidence="3">ABC transporter substrate-binding protein</fullName>
    </submittedName>
</protein>
<dbReference type="Pfam" id="PF01497">
    <property type="entry name" value="Peripla_BP_2"/>
    <property type="match status" value="1"/>
</dbReference>
<dbReference type="InterPro" id="IPR002491">
    <property type="entry name" value="ABC_transptr_periplasmic_BD"/>
</dbReference>
<sequence>MTIAADVREKKKQTGFGHNVLTLSRPKLVKKARALIGVAVAATLVLSGCSSDPGSPADNGIAPSTGTGATGGLDYANATSDAELREILTNLSDVPDPYTLTGVTEVKRMNEVTPVVTDPTPQMPVELIDADGYEVTVTDTSRILALDLFGTYTKTLAGLGMRDRIIGRTVSSDEPSLKDVPLVTKGGHTINVEAVLSLKPTLMIVDHSVGPANAINQVRDAGVTVVVMEPKHTIDSIGEDIMNLAMVVGLPQAGKKLAEQAQKDLDADREAITKLVPDKPMRMAFLYARGTGGVFYILGEGSGAQDLIEGIGGIDLAAENNLAKASPANAEALAKLDPDVFIMMTEGLKSTGGIDGLLKRPGVAQTTAGKMRRIVAIPDGQSLAFGPDTGELLLRAAMAMYAPQDKQEQ</sequence>
<keyword evidence="4" id="KW-1185">Reference proteome</keyword>
<comment type="caution">
    <text evidence="3">The sequence shown here is derived from an EMBL/GenBank/DDBJ whole genome shotgun (WGS) entry which is preliminary data.</text>
</comment>
<dbReference type="AlphaFoldDB" id="A0A939E0A2"/>
<comment type="similarity">
    <text evidence="1">Belongs to the bacterial solute-binding protein 8 family.</text>
</comment>
<dbReference type="InterPro" id="IPR050902">
    <property type="entry name" value="ABC_Transporter_SBP"/>
</dbReference>
<dbReference type="PANTHER" id="PTHR30535">
    <property type="entry name" value="VITAMIN B12-BINDING PROTEIN"/>
    <property type="match status" value="1"/>
</dbReference>